<evidence type="ECO:0000313" key="3">
    <source>
        <dbReference type="Proteomes" id="UP000244248"/>
    </source>
</evidence>
<accession>A0A2T5MJ92</accession>
<dbReference type="Proteomes" id="UP000244248">
    <property type="component" value="Unassembled WGS sequence"/>
</dbReference>
<feature type="domain" description="YhdP central" evidence="1">
    <location>
        <begin position="10"/>
        <end position="1260"/>
    </location>
</feature>
<proteinExistence type="predicted"/>
<reference evidence="2 3" key="1">
    <citation type="submission" date="2018-04" db="EMBL/GenBank/DDBJ databases">
        <title>Novel species isolated from glacier.</title>
        <authorList>
            <person name="Liu Q."/>
            <person name="Xin Y.-H."/>
        </authorList>
    </citation>
    <scope>NUCLEOTIDE SEQUENCE [LARGE SCALE GENOMIC DNA]</scope>
    <source>
        <strain evidence="2 3">GT1R17</strain>
    </source>
</reference>
<dbReference type="PANTHER" id="PTHR38690">
    <property type="entry name" value="PROTEASE-RELATED"/>
    <property type="match status" value="1"/>
</dbReference>
<dbReference type="OrthoDB" id="9762238at2"/>
<dbReference type="EMBL" id="QANS01000001">
    <property type="protein sequence ID" value="PTU32634.1"/>
    <property type="molecule type" value="Genomic_DNA"/>
</dbReference>
<dbReference type="AlphaFoldDB" id="A0A2T5MJ92"/>
<name>A0A2T5MJ92_9GAMM</name>
<evidence type="ECO:0000313" key="2">
    <source>
        <dbReference type="EMBL" id="PTU32634.1"/>
    </source>
</evidence>
<dbReference type="RefSeq" id="WP_107938343.1">
    <property type="nucleotide sequence ID" value="NZ_QANS01000001.1"/>
</dbReference>
<protein>
    <submittedName>
        <fullName evidence="2">TIGR02099 family protein</fullName>
    </submittedName>
</protein>
<dbReference type="Pfam" id="PF13116">
    <property type="entry name" value="YhdP"/>
    <property type="match status" value="1"/>
</dbReference>
<sequence length="1261" mass="135924">MERVRRRWWTWTVSVVAVLVILAATVSALFQAAVLALPSYREDLSTWVTKVAGRPVDIGGISLVWHGIYPRIDLSDITLYSDDGQDEEVLSAQRLSLGFNFLHIAGGDFMPTRIELSGLELGVNIDEDGEVSIVGLEQNPNQKTNYEKLLREVSRFKRVRLSNCKIELSAPQLPEDDISLTLASAEVSHTSSGLEGEAELLLPAAYGKSIDFEGEVEGPITKPATWRGDFKINARELQPQPWLRALLLPGTRVAVEDGNVDIRGKLLGGRVTALVAHAETDALAISRAGQTVTAKSLDFLTNISADTDGWQLDIKKFLMDGEDQLRGDFHYAAQPETEGYEIKADADFLRLTQIMPWLAYFRDAPHALSMASRASGDINRLVLRLQKGEEESRYSVLATLKDVALKPGDGAVGFNGLSGELSADENSGRFKLDGHAVRVDLPHALRSSVPFDRLSGEARWNRRAEGWQFDLPALAWRVQSIVGTSQVNVLLPSAEGASPELNLSANFSVGDVNQAKPFMPLVWHDNLHDWLNRAIVSARVPRAQLEFHGAVADFPFTKRGTGSWKLDIDVVNAKLAYLPDWPSVDQIKAKLNFVGNGLDIQADSASVMGNSIEKASASIADFHDGILLIDVAGSGETSRFYDFLQASPLKKTLAGLVNNTSAKGPSQVAVHLNVPLHDGNKTEVAGAVVLNDVELRYKGLQEPIRNIIGSLNFNNTGVTADKLAAKFEDVDLVARILPRINTYGVVAADFSYALKQDGSGVSSFVPEIVRKTMTGSSRWSLELPLGKDETALHLLSDLQGVAVSMPQPLGKTAEETAPLRVVIGGASSNASSTHVRVDYRDRLNTDIALASAEDGTQRVRGINLFFGRGIAPLVDGTGMNINGDVDSIDLAAWGAVLGTARGSGMTLNRAELHADRVTYLGQVVRDVRGVMIPNADGWSTKLSGAGAEGDLIWRDAANGALSAQLKHLAVDFQSAALPPSNGAANAVVDKNETVFDPNQFPVLDMVCDQLTMSGFDLGKLALVTQRVPGGQKIERLNLSGGKTTLTADGWWKREKSLSSAALKFDLSSEDSAGTLKALGFAPNLDAKQSKFNSDLNWNLEPSGISWAQARGKVAIDVKEGSLRAIEPGAGRVLGLLNLYALPRRFTLDFRDVVSSGLGFDTIKGNYDLANGTATTNDLDIKGASIDMEVRGKIGLAARDFDQKVTVHPRVSTGVAIGATIVGGPAAGALVLLAQQVLGKPLDKLTQFSYRLTGPWDNPKVE</sequence>
<dbReference type="PANTHER" id="PTHR38690:SF1">
    <property type="entry name" value="PROTEASE"/>
    <property type="match status" value="1"/>
</dbReference>
<dbReference type="NCBIfam" id="TIGR02099">
    <property type="entry name" value="YhdP family protein"/>
    <property type="match status" value="1"/>
</dbReference>
<dbReference type="InterPro" id="IPR025263">
    <property type="entry name" value="YhdP_central"/>
</dbReference>
<dbReference type="InterPro" id="IPR011836">
    <property type="entry name" value="YhdP"/>
</dbReference>
<organism evidence="2 3">
    <name type="scientific">Stenotrophobium rhamnosiphilum</name>
    <dbReference type="NCBI Taxonomy" id="2029166"/>
    <lineage>
        <taxon>Bacteria</taxon>
        <taxon>Pseudomonadati</taxon>
        <taxon>Pseudomonadota</taxon>
        <taxon>Gammaproteobacteria</taxon>
        <taxon>Nevskiales</taxon>
        <taxon>Nevskiaceae</taxon>
        <taxon>Stenotrophobium</taxon>
    </lineage>
</organism>
<keyword evidence="3" id="KW-1185">Reference proteome</keyword>
<gene>
    <name evidence="2" type="ORF">CJD38_00480</name>
</gene>
<evidence type="ECO:0000259" key="1">
    <source>
        <dbReference type="Pfam" id="PF13116"/>
    </source>
</evidence>
<comment type="caution">
    <text evidence="2">The sequence shown here is derived from an EMBL/GenBank/DDBJ whole genome shotgun (WGS) entry which is preliminary data.</text>
</comment>